<sequence length="495" mass="58457">MDLRSPKSMEKDLFEELKEDVDNVEMYVEVEDNEVYSEWDKLPDLILENIFSYLSMREKYWASMTCRNWYRAFYLPMSWTTFVLDDYTLTRKKFNYYSGWQYVLDHYRTMQCIVNIGRHMRYLIFEPMMNFYNLYEFMNMLSFYAEQSRQNDSGDKIGNRIRGLKFVFPCTMGKKPILSESIRIFGTGGQILGSLKRLMTNLNYLKKLELVDLMLEDNDAKFLLDEVCNQCCLQLHTLILINTTKETLPLLHPGVFLNLYVLVISPQNICDDLIQLLGYTRLKHLHIKSNMYSPPVENCKPISAKVWHQCKIDNPELSVHIECMGTVFWQYLAPVKSLIFNSPTEMVQTNVILLAIENYSIYLETFVHQGMPRFVRSKSFHDRADSALMLLCNQCSNLRTIVIRERISTATILLIASTAKNLEQFFVRKNAVIVKTDWPKSPEWSEEFFTWLKIASRKYEAVEKEVSQILGYRWSMLTDKEFKKLRIKPYKSELD</sequence>
<dbReference type="InterPro" id="IPR001810">
    <property type="entry name" value="F-box_dom"/>
</dbReference>
<feature type="domain" description="F-box" evidence="1">
    <location>
        <begin position="36"/>
        <end position="82"/>
    </location>
</feature>
<dbReference type="EMBL" id="JAWJWF010000003">
    <property type="protein sequence ID" value="KAK6634822.1"/>
    <property type="molecule type" value="Genomic_DNA"/>
</dbReference>
<keyword evidence="3" id="KW-1185">Reference proteome</keyword>
<dbReference type="PANTHER" id="PTHR20872">
    <property type="match status" value="1"/>
</dbReference>
<accession>A0ABR1B4E1</accession>
<dbReference type="Pfam" id="PF00646">
    <property type="entry name" value="F-box"/>
    <property type="match status" value="1"/>
</dbReference>
<evidence type="ECO:0000313" key="2">
    <source>
        <dbReference type="EMBL" id="KAK6634822.1"/>
    </source>
</evidence>
<evidence type="ECO:0000313" key="3">
    <source>
        <dbReference type="Proteomes" id="UP001359485"/>
    </source>
</evidence>
<dbReference type="PROSITE" id="PS50181">
    <property type="entry name" value="FBOX"/>
    <property type="match status" value="1"/>
</dbReference>
<gene>
    <name evidence="2" type="ORF">RUM44_000069</name>
</gene>
<organism evidence="2 3">
    <name type="scientific">Polyplax serrata</name>
    <name type="common">Common mouse louse</name>
    <dbReference type="NCBI Taxonomy" id="468196"/>
    <lineage>
        <taxon>Eukaryota</taxon>
        <taxon>Metazoa</taxon>
        <taxon>Ecdysozoa</taxon>
        <taxon>Arthropoda</taxon>
        <taxon>Hexapoda</taxon>
        <taxon>Insecta</taxon>
        <taxon>Pterygota</taxon>
        <taxon>Neoptera</taxon>
        <taxon>Paraneoptera</taxon>
        <taxon>Psocodea</taxon>
        <taxon>Troctomorpha</taxon>
        <taxon>Phthiraptera</taxon>
        <taxon>Anoplura</taxon>
        <taxon>Polyplacidae</taxon>
        <taxon>Polyplax</taxon>
    </lineage>
</organism>
<reference evidence="2 3" key="1">
    <citation type="submission" date="2023-09" db="EMBL/GenBank/DDBJ databases">
        <title>Genomes of two closely related lineages of the louse Polyplax serrata with different host specificities.</title>
        <authorList>
            <person name="Martinu J."/>
            <person name="Tarabai H."/>
            <person name="Stefka J."/>
            <person name="Hypsa V."/>
        </authorList>
    </citation>
    <scope>NUCLEOTIDE SEQUENCE [LARGE SCALE GENOMIC DNA]</scope>
    <source>
        <strain evidence="2">98ZLc_SE</strain>
    </source>
</reference>
<dbReference type="Gene3D" id="1.20.1280.50">
    <property type="match status" value="1"/>
</dbReference>
<comment type="caution">
    <text evidence="2">The sequence shown here is derived from an EMBL/GenBank/DDBJ whole genome shotgun (WGS) entry which is preliminary data.</text>
</comment>
<proteinExistence type="predicted"/>
<dbReference type="Proteomes" id="UP001359485">
    <property type="component" value="Unassembled WGS sequence"/>
</dbReference>
<protein>
    <recommendedName>
        <fullName evidence="1">F-box domain-containing protein</fullName>
    </recommendedName>
</protein>
<name>A0ABR1B4E1_POLSC</name>
<dbReference type="InterPro" id="IPR036047">
    <property type="entry name" value="F-box-like_dom_sf"/>
</dbReference>
<dbReference type="SUPFAM" id="SSF81383">
    <property type="entry name" value="F-box domain"/>
    <property type="match status" value="1"/>
</dbReference>
<dbReference type="SUPFAM" id="SSF52047">
    <property type="entry name" value="RNI-like"/>
    <property type="match status" value="1"/>
</dbReference>
<evidence type="ECO:0000259" key="1">
    <source>
        <dbReference type="PROSITE" id="PS50181"/>
    </source>
</evidence>
<dbReference type="Gene3D" id="3.80.10.10">
    <property type="entry name" value="Ribonuclease Inhibitor"/>
    <property type="match status" value="1"/>
</dbReference>
<dbReference type="InterPro" id="IPR032675">
    <property type="entry name" value="LRR_dom_sf"/>
</dbReference>
<dbReference type="PANTHER" id="PTHR20872:SF1">
    <property type="entry name" value="F-BOX DOMAIN-CONTAINING PROTEIN"/>
    <property type="match status" value="1"/>
</dbReference>